<sequence length="120" mass="13127">MLSLSIASGHVKTITRYGGGRGEMHDVIEAIFAPDYEKQGIGVVGFAKNDWREMFLLIMLGAVGVAVAHSCLHDSGCQLGHGFFTYLQIVYAENSVGLWVGLFIQLSAMFCSFCSPFFHC</sequence>
<organism evidence="2 3">
    <name type="scientific">Populus alba x Populus x berolinensis</name>
    <dbReference type="NCBI Taxonomy" id="444605"/>
    <lineage>
        <taxon>Eukaryota</taxon>
        <taxon>Viridiplantae</taxon>
        <taxon>Streptophyta</taxon>
        <taxon>Embryophyta</taxon>
        <taxon>Tracheophyta</taxon>
        <taxon>Spermatophyta</taxon>
        <taxon>Magnoliopsida</taxon>
        <taxon>eudicotyledons</taxon>
        <taxon>Gunneridae</taxon>
        <taxon>Pentapetalae</taxon>
        <taxon>rosids</taxon>
        <taxon>fabids</taxon>
        <taxon>Malpighiales</taxon>
        <taxon>Salicaceae</taxon>
        <taxon>Saliceae</taxon>
        <taxon>Populus</taxon>
    </lineage>
</organism>
<comment type="caution">
    <text evidence="2">The sequence shown here is derived from an EMBL/GenBank/DDBJ whole genome shotgun (WGS) entry which is preliminary data.</text>
</comment>
<evidence type="ECO:0000313" key="3">
    <source>
        <dbReference type="Proteomes" id="UP001164929"/>
    </source>
</evidence>
<dbReference type="EMBL" id="JAQIZT010000001">
    <property type="protein sequence ID" value="KAJ7013341.1"/>
    <property type="molecule type" value="Genomic_DNA"/>
</dbReference>
<evidence type="ECO:0000313" key="2">
    <source>
        <dbReference type="EMBL" id="KAJ7013341.1"/>
    </source>
</evidence>
<keyword evidence="1" id="KW-1133">Transmembrane helix</keyword>
<reference evidence="2 3" key="1">
    <citation type="journal article" date="2023" name="Mol. Ecol. Resour.">
        <title>Chromosome-level genome assembly of a triploid poplar Populus alba 'Berolinensis'.</title>
        <authorList>
            <person name="Chen S."/>
            <person name="Yu Y."/>
            <person name="Wang X."/>
            <person name="Wang S."/>
            <person name="Zhang T."/>
            <person name="Zhou Y."/>
            <person name="He R."/>
            <person name="Meng N."/>
            <person name="Wang Y."/>
            <person name="Liu W."/>
            <person name="Liu Z."/>
            <person name="Liu J."/>
            <person name="Guo Q."/>
            <person name="Huang H."/>
            <person name="Sederoff R.R."/>
            <person name="Wang G."/>
            <person name="Qu G."/>
            <person name="Chen S."/>
        </authorList>
    </citation>
    <scope>NUCLEOTIDE SEQUENCE [LARGE SCALE GENOMIC DNA]</scope>
    <source>
        <strain evidence="2">SC-2020</strain>
    </source>
</reference>
<feature type="transmembrane region" description="Helical" evidence="1">
    <location>
        <begin position="96"/>
        <end position="118"/>
    </location>
</feature>
<dbReference type="AlphaFoldDB" id="A0AAD6WIR8"/>
<protein>
    <submittedName>
        <fullName evidence="2">Uncharacterized protein</fullName>
    </submittedName>
</protein>
<evidence type="ECO:0000256" key="1">
    <source>
        <dbReference type="SAM" id="Phobius"/>
    </source>
</evidence>
<dbReference type="Proteomes" id="UP001164929">
    <property type="component" value="Chromosome 1"/>
</dbReference>
<keyword evidence="3" id="KW-1185">Reference proteome</keyword>
<gene>
    <name evidence="2" type="ORF">NC653_003127</name>
</gene>
<name>A0AAD6WIR8_9ROSI</name>
<keyword evidence="1" id="KW-0812">Transmembrane</keyword>
<feature type="transmembrane region" description="Helical" evidence="1">
    <location>
        <begin position="55"/>
        <end position="76"/>
    </location>
</feature>
<proteinExistence type="predicted"/>
<keyword evidence="1" id="KW-0472">Membrane</keyword>
<accession>A0AAD6WIR8</accession>